<feature type="transmembrane region" description="Helical" evidence="7">
    <location>
        <begin position="9"/>
        <end position="27"/>
    </location>
</feature>
<dbReference type="InterPro" id="IPR045621">
    <property type="entry name" value="BPD_transp_1_N"/>
</dbReference>
<dbReference type="CDD" id="cd06261">
    <property type="entry name" value="TM_PBP2"/>
    <property type="match status" value="1"/>
</dbReference>
<dbReference type="SUPFAM" id="SSF161098">
    <property type="entry name" value="MetI-like"/>
    <property type="match status" value="1"/>
</dbReference>
<keyword evidence="4 7" id="KW-0812">Transmembrane</keyword>
<evidence type="ECO:0000313" key="10">
    <source>
        <dbReference type="Proteomes" id="UP000323521"/>
    </source>
</evidence>
<dbReference type="PANTHER" id="PTHR43163">
    <property type="entry name" value="DIPEPTIDE TRANSPORT SYSTEM PERMEASE PROTEIN DPPB-RELATED"/>
    <property type="match status" value="1"/>
</dbReference>
<accession>A0A3G1KT56</accession>
<name>A0A3G1KT56_FORW1</name>
<feature type="transmembrane region" description="Helical" evidence="7">
    <location>
        <begin position="143"/>
        <end position="161"/>
    </location>
</feature>
<dbReference type="OrthoDB" id="9773221at2"/>
<dbReference type="AlphaFoldDB" id="A0A3G1KT56"/>
<dbReference type="GO" id="GO:0055085">
    <property type="term" value="P:transmembrane transport"/>
    <property type="evidence" value="ECO:0007669"/>
    <property type="project" value="InterPro"/>
</dbReference>
<comment type="similarity">
    <text evidence="7">Belongs to the binding-protein-dependent transport system permease family.</text>
</comment>
<keyword evidence="3" id="KW-1003">Cell membrane</keyword>
<proteinExistence type="inferred from homology"/>
<dbReference type="PANTHER" id="PTHR43163:SF6">
    <property type="entry name" value="DIPEPTIDE TRANSPORT SYSTEM PERMEASE PROTEIN DPPB-RELATED"/>
    <property type="match status" value="1"/>
</dbReference>
<feature type="transmembrane region" description="Helical" evidence="7">
    <location>
        <begin position="101"/>
        <end position="122"/>
    </location>
</feature>
<dbReference type="InterPro" id="IPR000515">
    <property type="entry name" value="MetI-like"/>
</dbReference>
<evidence type="ECO:0000256" key="3">
    <source>
        <dbReference type="ARBA" id="ARBA00022475"/>
    </source>
</evidence>
<keyword evidence="6 7" id="KW-0472">Membrane</keyword>
<keyword evidence="5 7" id="KW-1133">Transmembrane helix</keyword>
<gene>
    <name evidence="9" type="ORF">DCMF_13320</name>
</gene>
<dbReference type="GO" id="GO:0005886">
    <property type="term" value="C:plasma membrane"/>
    <property type="evidence" value="ECO:0007669"/>
    <property type="project" value="UniProtKB-SubCell"/>
</dbReference>
<organism evidence="9 10">
    <name type="scientific">Formimonas warabiya</name>
    <dbReference type="NCBI Taxonomy" id="1761012"/>
    <lineage>
        <taxon>Bacteria</taxon>
        <taxon>Bacillati</taxon>
        <taxon>Bacillota</taxon>
        <taxon>Clostridia</taxon>
        <taxon>Eubacteriales</taxon>
        <taxon>Peptococcaceae</taxon>
        <taxon>Candidatus Formimonas</taxon>
    </lineage>
</organism>
<dbReference type="InterPro" id="IPR035906">
    <property type="entry name" value="MetI-like_sf"/>
</dbReference>
<feature type="transmembrane region" description="Helical" evidence="7">
    <location>
        <begin position="173"/>
        <end position="191"/>
    </location>
</feature>
<dbReference type="PROSITE" id="PS50928">
    <property type="entry name" value="ABC_TM1"/>
    <property type="match status" value="1"/>
</dbReference>
<evidence type="ECO:0000313" key="9">
    <source>
        <dbReference type="EMBL" id="ATW25607.1"/>
    </source>
</evidence>
<dbReference type="Gene3D" id="1.10.3720.10">
    <property type="entry name" value="MetI-like"/>
    <property type="match status" value="1"/>
</dbReference>
<keyword evidence="2 7" id="KW-0813">Transport</keyword>
<keyword evidence="10" id="KW-1185">Reference proteome</keyword>
<feature type="domain" description="ABC transmembrane type-1" evidence="8">
    <location>
        <begin position="95"/>
        <end position="296"/>
    </location>
</feature>
<evidence type="ECO:0000259" key="8">
    <source>
        <dbReference type="PROSITE" id="PS50928"/>
    </source>
</evidence>
<evidence type="ECO:0000256" key="2">
    <source>
        <dbReference type="ARBA" id="ARBA00022448"/>
    </source>
</evidence>
<evidence type="ECO:0000256" key="6">
    <source>
        <dbReference type="ARBA" id="ARBA00023136"/>
    </source>
</evidence>
<comment type="subcellular location">
    <subcellularLocation>
        <location evidence="1 7">Cell membrane</location>
        <topology evidence="1 7">Multi-pass membrane protein</topology>
    </subcellularLocation>
</comment>
<dbReference type="RefSeq" id="WP_148134862.1">
    <property type="nucleotide sequence ID" value="NZ_CP017634.1"/>
</dbReference>
<dbReference type="Pfam" id="PF00528">
    <property type="entry name" value="BPD_transp_1"/>
    <property type="match status" value="1"/>
</dbReference>
<evidence type="ECO:0000256" key="7">
    <source>
        <dbReference type="RuleBase" id="RU363032"/>
    </source>
</evidence>
<evidence type="ECO:0000256" key="5">
    <source>
        <dbReference type="ARBA" id="ARBA00022989"/>
    </source>
</evidence>
<dbReference type="KEGG" id="fwa:DCMF_13320"/>
<evidence type="ECO:0000256" key="4">
    <source>
        <dbReference type="ARBA" id="ARBA00022692"/>
    </source>
</evidence>
<feature type="transmembrane region" description="Helical" evidence="7">
    <location>
        <begin position="278"/>
        <end position="299"/>
    </location>
</feature>
<reference evidence="9 10" key="1">
    <citation type="submission" date="2016-10" db="EMBL/GenBank/DDBJ databases">
        <title>Complete Genome Sequence of Peptococcaceae strain DCMF.</title>
        <authorList>
            <person name="Edwards R.J."/>
            <person name="Holland S.I."/>
            <person name="Deshpande N.P."/>
            <person name="Wong Y.K."/>
            <person name="Ertan H."/>
            <person name="Manefield M."/>
            <person name="Russell T.L."/>
            <person name="Lee M.J."/>
        </authorList>
    </citation>
    <scope>NUCLEOTIDE SEQUENCE [LARGE SCALE GENOMIC DNA]</scope>
    <source>
        <strain evidence="9 10">DCMF</strain>
    </source>
</reference>
<sequence length="310" mass="34207">MGKYILKRIMILVPTLLAIIFIVFGTMNLTPGNPAQVILGQQATPAAIAKLNHELGLDRPFLIRYGDYVVKLVQGDMGKSYTTNRSVFETIVSRFPTTVKLATMAILLSILIGVPLGIVSAIRQYSIFDILGTSAAMFMASMPQFWFGLLAILFFSLNLGWLPSNGVDKWQGYILPALTLAIPVAASLLRMTRTTMLETQRQDYVRTARAKGQTEGKVIIHHALKNALLPVVTVAGMEFGWLLGGAVVIETVFSINGVGKLIIDAIRMKDVPQVTGCALFLAFFFMMVMLLVDILYAYIDPRIRARYQKG</sequence>
<dbReference type="Pfam" id="PF19300">
    <property type="entry name" value="BPD_transp_1_N"/>
    <property type="match status" value="1"/>
</dbReference>
<evidence type="ECO:0000256" key="1">
    <source>
        <dbReference type="ARBA" id="ARBA00004651"/>
    </source>
</evidence>
<feature type="transmembrane region" description="Helical" evidence="7">
    <location>
        <begin position="227"/>
        <end position="249"/>
    </location>
</feature>
<dbReference type="Proteomes" id="UP000323521">
    <property type="component" value="Chromosome"/>
</dbReference>
<protein>
    <submittedName>
        <fullName evidence="9">Peptide ABC transporter permease</fullName>
    </submittedName>
</protein>
<dbReference type="EMBL" id="CP017634">
    <property type="protein sequence ID" value="ATW25607.1"/>
    <property type="molecule type" value="Genomic_DNA"/>
</dbReference>